<organism evidence="2 3">
    <name type="scientific">Tatumella terrea</name>
    <dbReference type="NCBI Taxonomy" id="419007"/>
    <lineage>
        <taxon>Bacteria</taxon>
        <taxon>Pseudomonadati</taxon>
        <taxon>Pseudomonadota</taxon>
        <taxon>Gammaproteobacteria</taxon>
        <taxon>Enterobacterales</taxon>
        <taxon>Erwiniaceae</taxon>
        <taxon>Tatumella</taxon>
    </lineage>
</organism>
<dbReference type="InterPro" id="IPR057902">
    <property type="entry name" value="N_peptide"/>
</dbReference>
<gene>
    <name evidence="2" type="ORF">ACFP9W_05480</name>
</gene>
<keyword evidence="3" id="KW-1185">Reference proteome</keyword>
<comment type="caution">
    <text evidence="2">The sequence shown here is derived from an EMBL/GenBank/DDBJ whole genome shotgun (WGS) entry which is preliminary data.</text>
</comment>
<dbReference type="Pfam" id="PF25694">
    <property type="entry name" value="N_peptide"/>
    <property type="match status" value="1"/>
</dbReference>
<evidence type="ECO:0000256" key="1">
    <source>
        <dbReference type="SAM" id="MobiDB-lite"/>
    </source>
</evidence>
<sequence length="102" mass="11737">MPEISTGHHSTKELTEDIPMNRNRRRMAEFNARKSAEAMQLKPVDRIEQALKAPNWRNRPEQVSQCMPDVAIYSAGHRTKGDRITCTGRQKVRGRSIPAYFD</sequence>
<evidence type="ECO:0000313" key="2">
    <source>
        <dbReference type="EMBL" id="MFC6377544.1"/>
    </source>
</evidence>
<accession>A0ABW1VXJ8</accession>
<reference evidence="3" key="1">
    <citation type="journal article" date="2019" name="Int. J. Syst. Evol. Microbiol.">
        <title>The Global Catalogue of Microorganisms (GCM) 10K type strain sequencing project: providing services to taxonomists for standard genome sequencing and annotation.</title>
        <authorList>
            <consortium name="The Broad Institute Genomics Platform"/>
            <consortium name="The Broad Institute Genome Sequencing Center for Infectious Disease"/>
            <person name="Wu L."/>
            <person name="Ma J."/>
        </authorList>
    </citation>
    <scope>NUCLEOTIDE SEQUENCE [LARGE SCALE GENOMIC DNA]</scope>
    <source>
        <strain evidence="3">CGMCC 1.18518</strain>
    </source>
</reference>
<protein>
    <submittedName>
        <fullName evidence="2">Uncharacterized protein</fullName>
    </submittedName>
</protein>
<name>A0ABW1VXJ8_9GAMM</name>
<dbReference type="EMBL" id="JBHSUB010000006">
    <property type="protein sequence ID" value="MFC6377544.1"/>
    <property type="molecule type" value="Genomic_DNA"/>
</dbReference>
<dbReference type="RefSeq" id="WP_385948541.1">
    <property type="nucleotide sequence ID" value="NZ_JBHSUB010000006.1"/>
</dbReference>
<proteinExistence type="predicted"/>
<evidence type="ECO:0000313" key="3">
    <source>
        <dbReference type="Proteomes" id="UP001596230"/>
    </source>
</evidence>
<feature type="region of interest" description="Disordered" evidence="1">
    <location>
        <begin position="1"/>
        <end position="22"/>
    </location>
</feature>
<dbReference type="Proteomes" id="UP001596230">
    <property type="component" value="Unassembled WGS sequence"/>
</dbReference>